<keyword evidence="8" id="KW-0456">Lyase</keyword>
<gene>
    <name evidence="12" type="ORF">BSAL_38725</name>
</gene>
<evidence type="ECO:0000256" key="2">
    <source>
        <dbReference type="ARBA" id="ARBA00005189"/>
    </source>
</evidence>
<dbReference type="GO" id="GO:0004609">
    <property type="term" value="F:phosphatidylserine decarboxylase activity"/>
    <property type="evidence" value="ECO:0007669"/>
    <property type="project" value="UniProtKB-EC"/>
</dbReference>
<organism evidence="12 13">
    <name type="scientific">Bodo saltans</name>
    <name type="common">Flagellated protozoan</name>
    <dbReference type="NCBI Taxonomy" id="75058"/>
    <lineage>
        <taxon>Eukaryota</taxon>
        <taxon>Discoba</taxon>
        <taxon>Euglenozoa</taxon>
        <taxon>Kinetoplastea</taxon>
        <taxon>Metakinetoplastina</taxon>
        <taxon>Eubodonida</taxon>
        <taxon>Bodonidae</taxon>
        <taxon>Bodo</taxon>
    </lineage>
</organism>
<dbReference type="AlphaFoldDB" id="A0A0S4JVQ1"/>
<dbReference type="NCBIfam" id="TIGR00163">
    <property type="entry name" value="PS_decarb"/>
    <property type="match status" value="1"/>
</dbReference>
<dbReference type="Pfam" id="PF02666">
    <property type="entry name" value="PS_Dcarbxylase"/>
    <property type="match status" value="1"/>
</dbReference>
<dbReference type="PANTHER" id="PTHR10067">
    <property type="entry name" value="PHOSPHATIDYLSERINE DECARBOXYLASE"/>
    <property type="match status" value="1"/>
</dbReference>
<evidence type="ECO:0000256" key="1">
    <source>
        <dbReference type="ARBA" id="ARBA00001928"/>
    </source>
</evidence>
<accession>A0A0S4JVQ1</accession>
<dbReference type="GO" id="GO:0005739">
    <property type="term" value="C:mitochondrion"/>
    <property type="evidence" value="ECO:0007669"/>
    <property type="project" value="TreeGrafter"/>
</dbReference>
<reference evidence="13" key="1">
    <citation type="submission" date="2015-09" db="EMBL/GenBank/DDBJ databases">
        <authorList>
            <consortium name="Pathogen Informatics"/>
        </authorList>
    </citation>
    <scope>NUCLEOTIDE SEQUENCE [LARGE SCALE GENOMIC DNA]</scope>
    <source>
        <strain evidence="13">Lake Konstanz</strain>
    </source>
</reference>
<sequence length="375" mass="42361">MLRQTPRVHFYRSFKEKSILHPGRRWVYHKAFGGILLFAFGGSYVSYRAAGWSESNDGHICGPSTRQLMELVPFSFLSTVFASIAATPVIPEWGHQTLIEWYSWWYGVNLTEISEAAGVKAYATLDEFFVRTLRDGVRPIAPVRNNAVLVSPVDGLVLTHDEAASAASENSNRVVQVKGSEYTLKNLFRIPQVEFTPPNRTRKHVAFILRAQDYHHVHTPCGMRVEEMAYVPGAMLPLSLRGFRWLANIFCTNERVCIRALPSEAWWNTSTSNGSASYVWMALVGGTLRGKIEARFDGRLKTNLPVAPEYAIRWHYETSDSSKKFARGDDIARFRWGSAVVLVADVPKENGNHFSWLVKPGDVVKVGQPIMELRR</sequence>
<dbReference type="EC" id="4.1.1.65" evidence="3"/>
<evidence type="ECO:0000256" key="4">
    <source>
        <dbReference type="ARBA" id="ARBA00022516"/>
    </source>
</evidence>
<dbReference type="VEuPathDB" id="TriTrypDB:BSAL_38725"/>
<evidence type="ECO:0000256" key="10">
    <source>
        <dbReference type="ARBA" id="ARBA00023317"/>
    </source>
</evidence>
<dbReference type="PANTHER" id="PTHR10067:SF6">
    <property type="entry name" value="PHOSPHATIDYLSERINE DECARBOXYLASE PROENZYME, MITOCHONDRIAL"/>
    <property type="match status" value="1"/>
</dbReference>
<evidence type="ECO:0000256" key="11">
    <source>
        <dbReference type="ARBA" id="ARBA00024326"/>
    </source>
</evidence>
<name>A0A0S4JVQ1_BODSA</name>
<dbReference type="OMA" id="KDYHHYH"/>
<evidence type="ECO:0000313" key="13">
    <source>
        <dbReference type="Proteomes" id="UP000051952"/>
    </source>
</evidence>
<comment type="pathway">
    <text evidence="11">Phospholipid metabolism; phosphatidylethanolamine biosynthesis.</text>
</comment>
<dbReference type="OrthoDB" id="4330at2759"/>
<evidence type="ECO:0000256" key="8">
    <source>
        <dbReference type="ARBA" id="ARBA00023239"/>
    </source>
</evidence>
<comment type="cofactor">
    <cofactor evidence="1">
        <name>pyruvate</name>
        <dbReference type="ChEBI" id="CHEBI:15361"/>
    </cofactor>
</comment>
<keyword evidence="9" id="KW-1208">Phospholipid metabolism</keyword>
<proteinExistence type="predicted"/>
<keyword evidence="6" id="KW-0443">Lipid metabolism</keyword>
<keyword evidence="5" id="KW-0210">Decarboxylase</keyword>
<dbReference type="Proteomes" id="UP000051952">
    <property type="component" value="Unassembled WGS sequence"/>
</dbReference>
<evidence type="ECO:0000256" key="3">
    <source>
        <dbReference type="ARBA" id="ARBA00012243"/>
    </source>
</evidence>
<evidence type="ECO:0000256" key="5">
    <source>
        <dbReference type="ARBA" id="ARBA00022793"/>
    </source>
</evidence>
<dbReference type="EMBL" id="CYKH01002074">
    <property type="protein sequence ID" value="CUG92660.1"/>
    <property type="molecule type" value="Genomic_DNA"/>
</dbReference>
<dbReference type="InterPro" id="IPR003817">
    <property type="entry name" value="PS_Dcarbxylase"/>
</dbReference>
<dbReference type="InterPro" id="IPR033177">
    <property type="entry name" value="PSD-B"/>
</dbReference>
<evidence type="ECO:0000313" key="12">
    <source>
        <dbReference type="EMBL" id="CUG92660.1"/>
    </source>
</evidence>
<dbReference type="GO" id="GO:0006646">
    <property type="term" value="P:phosphatidylethanolamine biosynthetic process"/>
    <property type="evidence" value="ECO:0007669"/>
    <property type="project" value="UniProtKB-UniPathway"/>
</dbReference>
<keyword evidence="4" id="KW-0444">Lipid biosynthesis</keyword>
<keyword evidence="7" id="KW-0594">Phospholipid biosynthesis</keyword>
<evidence type="ECO:0000256" key="6">
    <source>
        <dbReference type="ARBA" id="ARBA00023098"/>
    </source>
</evidence>
<protein>
    <recommendedName>
        <fullName evidence="3">phosphatidylserine decarboxylase</fullName>
        <ecNumber evidence="3">4.1.1.65</ecNumber>
    </recommendedName>
</protein>
<comment type="pathway">
    <text evidence="2">Lipid metabolism.</text>
</comment>
<keyword evidence="10" id="KW-0670">Pyruvate</keyword>
<evidence type="ECO:0000256" key="7">
    <source>
        <dbReference type="ARBA" id="ARBA00023209"/>
    </source>
</evidence>
<dbReference type="UniPathway" id="UPA00558"/>
<keyword evidence="13" id="KW-1185">Reference proteome</keyword>
<evidence type="ECO:0000256" key="9">
    <source>
        <dbReference type="ARBA" id="ARBA00023264"/>
    </source>
</evidence>